<evidence type="ECO:0000313" key="5">
    <source>
        <dbReference type="Proteomes" id="UP000564836"/>
    </source>
</evidence>
<organism evidence="2">
    <name type="scientific">Bradyrhizobium barranii subsp. barranii</name>
    <dbReference type="NCBI Taxonomy" id="2823807"/>
    <lineage>
        <taxon>Bacteria</taxon>
        <taxon>Pseudomonadati</taxon>
        <taxon>Pseudomonadota</taxon>
        <taxon>Alphaproteobacteria</taxon>
        <taxon>Hyphomicrobiales</taxon>
        <taxon>Nitrobacteraceae</taxon>
        <taxon>Bradyrhizobium</taxon>
        <taxon>Bradyrhizobium barranii</taxon>
    </lineage>
</organism>
<dbReference type="Proteomes" id="UP000564836">
    <property type="component" value="Plasmid pBb323S2a"/>
</dbReference>
<accession>A0A7Z0QNN1</accession>
<gene>
    <name evidence="3" type="ORF">G6321_00001630</name>
    <name evidence="4" type="ORF">G6321_00002950</name>
    <name evidence="1" type="ORF">G6321_52510</name>
    <name evidence="2" type="ORF">G6321_54485</name>
</gene>
<geneLocation type="plasmid" evidence="3 5">
    <name>pBb323S2a</name>
</geneLocation>
<evidence type="ECO:0000313" key="1">
    <source>
        <dbReference type="EMBL" id="NYY96597.1"/>
    </source>
</evidence>
<evidence type="ECO:0000313" key="2">
    <source>
        <dbReference type="EMBL" id="NYY96899.1"/>
    </source>
</evidence>
<dbReference type="EMBL" id="JACBFH010000004">
    <property type="protein sequence ID" value="NYY96597.1"/>
    <property type="molecule type" value="Genomic_DNA"/>
</dbReference>
<protein>
    <submittedName>
        <fullName evidence="2">Uncharacterized protein</fullName>
    </submittedName>
</protein>
<dbReference type="EMBL" id="CP088278">
    <property type="protein sequence ID" value="UGX89506.1"/>
    <property type="molecule type" value="Genomic_DNA"/>
</dbReference>
<name>A0A7Z0QNN1_9BRAD</name>
<evidence type="ECO:0000313" key="4">
    <source>
        <dbReference type="EMBL" id="UGX89891.1"/>
    </source>
</evidence>
<sequence>MNYMAPIQARFLVRRGSVDWMVYDRDRKGAAQLKDYSLAEKLTKEQAEQIKQRLETA</sequence>
<dbReference type="RefSeq" id="WP_155252163.1">
    <property type="nucleotide sequence ID" value="NZ_CP049700.1"/>
</dbReference>
<geneLocation type="plasmid" evidence="4 5">
    <name>pBb323S2c</name>
</geneLocation>
<reference evidence="3 5" key="1">
    <citation type="journal article" date="2017" name="Syst. Appl. Microbiol.">
        <title>Soybeans inoculated with root zone soils of Canadian native legumes harbour diverse and novel Bradyrhizobium spp. that possess agricultural potential.</title>
        <authorList>
            <person name="Bromfield E.S.P."/>
            <person name="Cloutier S."/>
            <person name="Tambong J.T."/>
            <person name="Tran Thi T.V."/>
        </authorList>
    </citation>
    <scope>NUCLEOTIDE SEQUENCE [LARGE SCALE GENOMIC DNA]</scope>
    <source>
        <strain evidence="3 5">323S2</strain>
        <plasmid evidence="5">pBb323S2c</plasmid>
    </source>
</reference>
<dbReference type="AlphaFoldDB" id="A0A7Z0QNN1"/>
<evidence type="ECO:0000313" key="3">
    <source>
        <dbReference type="EMBL" id="UGX89506.1"/>
    </source>
</evidence>
<reference evidence="2" key="2">
    <citation type="submission" date="2020-06" db="EMBL/GenBank/DDBJ databases">
        <title>Whole Genome Sequence of Bradyrhizobium sp. Strain 323S2.</title>
        <authorList>
            <person name="Bromfield E.S.P."/>
        </authorList>
    </citation>
    <scope>NUCLEOTIDE SEQUENCE [LARGE SCALE GENOMIC DNA]</scope>
    <source>
        <strain evidence="2">323S2</strain>
    </source>
</reference>
<dbReference type="EMBL" id="CP088279">
    <property type="protein sequence ID" value="UGX89891.1"/>
    <property type="molecule type" value="Genomic_DNA"/>
</dbReference>
<reference evidence="3 5" key="3">
    <citation type="journal article" date="2022" name="Int. J. Syst. Evol. Microbiol.">
        <title>Strains of Bradyrhizobium barranii sp. nov. associated with legumes native to Canada are symbionts of soybeans and belong to different subspecies (subsp. barranii subsp. nov. and subsp. apii subsp. nov.) and symbiovars (sv. glycinearum and sv. septentrionale).</title>
        <authorList>
            <person name="Bromfield E.S.P."/>
            <person name="Cloutier S."/>
            <person name="Wasai-Hara S."/>
            <person name="Minamisawa K."/>
        </authorList>
    </citation>
    <scope>NUCLEOTIDE SEQUENCE [LARGE SCALE GENOMIC DNA]</scope>
    <source>
        <strain evidence="4 5">323S2</strain>
        <plasmid evidence="5">pBb323S2a</plasmid>
        <plasmid evidence="5">pBb323S2c</plasmid>
    </source>
</reference>
<proteinExistence type="predicted"/>
<dbReference type="EMBL" id="JACBFH010000005">
    <property type="protein sequence ID" value="NYY96899.1"/>
    <property type="molecule type" value="Genomic_DNA"/>
</dbReference>
<keyword evidence="3" id="KW-0614">Plasmid</keyword>
<dbReference type="Proteomes" id="UP000564836">
    <property type="component" value="Plasmid pBb323S2c"/>
</dbReference>